<dbReference type="AlphaFoldDB" id="A0A9D1S0H7"/>
<feature type="transmembrane region" description="Helical" evidence="1">
    <location>
        <begin position="178"/>
        <end position="202"/>
    </location>
</feature>
<evidence type="ECO:0000256" key="1">
    <source>
        <dbReference type="SAM" id="Phobius"/>
    </source>
</evidence>
<protein>
    <submittedName>
        <fullName evidence="2">EpsG family protein</fullName>
    </submittedName>
</protein>
<accession>A0A9D1S0H7</accession>
<sequence length="364" mass="40205">MTLTLILFLMATVWVIAFCILPNAPYIRHWTNAVFPLAALTVVNTMVAATGNFDVVDKGRYALEFESLSFTPFSDVLHDFVSTGREPAFLLFMWLTGMFTHEPMAFFVVTALVCNLALIGALWLLLGTGWKTAVVFYITFCFGFFIDYSSFLLRQGLSMACLMLAVALVMRSSSPVKIILLLAAGVCFHWSALAPAIVILLVRFLRLRTGLLLGLWAVLSLTYFTGLNARLADPLGSSIEQVENYANPDLAVNYVGGTNRPIFWLLSAVPLLVAYPAVKLARSLPSWYGRLLNAYILLNCYYLLLGFVYFSDRLAAYSWSLIPTLISVPFLTYQGRGGSIIRAGLLGGFVAWGFYFGSFGVLSA</sequence>
<evidence type="ECO:0000313" key="3">
    <source>
        <dbReference type="Proteomes" id="UP000824151"/>
    </source>
</evidence>
<keyword evidence="1" id="KW-0812">Transmembrane</keyword>
<feature type="transmembrane region" description="Helical" evidence="1">
    <location>
        <begin position="316"/>
        <end position="333"/>
    </location>
</feature>
<organism evidence="2 3">
    <name type="scientific">Candidatus Nesterenkonia stercoripullorum</name>
    <dbReference type="NCBI Taxonomy" id="2838701"/>
    <lineage>
        <taxon>Bacteria</taxon>
        <taxon>Bacillati</taxon>
        <taxon>Actinomycetota</taxon>
        <taxon>Actinomycetes</taxon>
        <taxon>Micrococcales</taxon>
        <taxon>Micrococcaceae</taxon>
        <taxon>Nesterenkonia</taxon>
    </lineage>
</organism>
<feature type="transmembrane region" description="Helical" evidence="1">
    <location>
        <begin position="132"/>
        <end position="149"/>
    </location>
</feature>
<gene>
    <name evidence="2" type="ORF">H9871_01295</name>
</gene>
<comment type="caution">
    <text evidence="2">The sequence shown here is derived from an EMBL/GenBank/DDBJ whole genome shotgun (WGS) entry which is preliminary data.</text>
</comment>
<reference evidence="2" key="1">
    <citation type="journal article" date="2021" name="PeerJ">
        <title>Extensive microbial diversity within the chicken gut microbiome revealed by metagenomics and culture.</title>
        <authorList>
            <person name="Gilroy R."/>
            <person name="Ravi A."/>
            <person name="Getino M."/>
            <person name="Pursley I."/>
            <person name="Horton D.L."/>
            <person name="Alikhan N.F."/>
            <person name="Baker D."/>
            <person name="Gharbi K."/>
            <person name="Hall N."/>
            <person name="Watson M."/>
            <person name="Adriaenssens E.M."/>
            <person name="Foster-Nyarko E."/>
            <person name="Jarju S."/>
            <person name="Secka A."/>
            <person name="Antonio M."/>
            <person name="Oren A."/>
            <person name="Chaudhuri R.R."/>
            <person name="La Ragione R."/>
            <person name="Hildebrand F."/>
            <person name="Pallen M.J."/>
        </authorList>
    </citation>
    <scope>NUCLEOTIDE SEQUENCE</scope>
    <source>
        <strain evidence="2">ChiHejej3B27-3195</strain>
    </source>
</reference>
<dbReference type="EMBL" id="DXGD01000048">
    <property type="protein sequence ID" value="HIW98757.1"/>
    <property type="molecule type" value="Genomic_DNA"/>
</dbReference>
<proteinExistence type="predicted"/>
<evidence type="ECO:0000313" key="2">
    <source>
        <dbReference type="EMBL" id="HIW98757.1"/>
    </source>
</evidence>
<dbReference type="Proteomes" id="UP000824151">
    <property type="component" value="Unassembled WGS sequence"/>
</dbReference>
<dbReference type="InterPro" id="IPR049458">
    <property type="entry name" value="EpsG-like"/>
</dbReference>
<feature type="transmembrane region" description="Helical" evidence="1">
    <location>
        <begin position="209"/>
        <end position="227"/>
    </location>
</feature>
<dbReference type="Pfam" id="PF14897">
    <property type="entry name" value="EpsG"/>
    <property type="match status" value="1"/>
</dbReference>
<name>A0A9D1S0H7_9MICC</name>
<keyword evidence="1" id="KW-0472">Membrane</keyword>
<feature type="transmembrane region" description="Helical" evidence="1">
    <location>
        <begin position="262"/>
        <end position="280"/>
    </location>
</feature>
<feature type="transmembrane region" description="Helical" evidence="1">
    <location>
        <begin position="104"/>
        <end position="126"/>
    </location>
</feature>
<feature type="transmembrane region" description="Helical" evidence="1">
    <location>
        <begin position="33"/>
        <end position="53"/>
    </location>
</feature>
<feature type="transmembrane region" description="Helical" evidence="1">
    <location>
        <begin position="340"/>
        <end position="362"/>
    </location>
</feature>
<keyword evidence="1" id="KW-1133">Transmembrane helix</keyword>
<feature type="transmembrane region" description="Helical" evidence="1">
    <location>
        <begin position="292"/>
        <end position="310"/>
    </location>
</feature>
<reference evidence="2" key="2">
    <citation type="submission" date="2021-04" db="EMBL/GenBank/DDBJ databases">
        <authorList>
            <person name="Gilroy R."/>
        </authorList>
    </citation>
    <scope>NUCLEOTIDE SEQUENCE</scope>
    <source>
        <strain evidence="2">ChiHejej3B27-3195</strain>
    </source>
</reference>